<evidence type="ECO:0000256" key="3">
    <source>
        <dbReference type="ARBA" id="ARBA00023163"/>
    </source>
</evidence>
<accession>A0A916Q7P9</accession>
<dbReference type="Pfam" id="PF08220">
    <property type="entry name" value="HTH_DeoR"/>
    <property type="match status" value="1"/>
</dbReference>
<organism evidence="5 6">
    <name type="scientific">Anaerostipes butyraticus</name>
    <dbReference type="NCBI Taxonomy" id="645466"/>
    <lineage>
        <taxon>Bacteria</taxon>
        <taxon>Bacillati</taxon>
        <taxon>Bacillota</taxon>
        <taxon>Clostridia</taxon>
        <taxon>Lachnospirales</taxon>
        <taxon>Lachnospiraceae</taxon>
        <taxon>Anaerostipes</taxon>
    </lineage>
</organism>
<keyword evidence="6" id="KW-1185">Reference proteome</keyword>
<dbReference type="RefSeq" id="WP_201311432.1">
    <property type="nucleotide sequence ID" value="NZ_BLYI01000046.1"/>
</dbReference>
<comment type="caution">
    <text evidence="5">The sequence shown here is derived from an EMBL/GenBank/DDBJ whole genome shotgun (WGS) entry which is preliminary data.</text>
</comment>
<dbReference type="EMBL" id="BLYI01000046">
    <property type="protein sequence ID" value="GFO85727.1"/>
    <property type="molecule type" value="Genomic_DNA"/>
</dbReference>
<evidence type="ECO:0000256" key="1">
    <source>
        <dbReference type="ARBA" id="ARBA00023015"/>
    </source>
</evidence>
<dbReference type="InterPro" id="IPR037171">
    <property type="entry name" value="NagB/RpiA_transferase-like"/>
</dbReference>
<dbReference type="SUPFAM" id="SSF46785">
    <property type="entry name" value="Winged helix' DNA-binding domain"/>
    <property type="match status" value="1"/>
</dbReference>
<dbReference type="InterPro" id="IPR001034">
    <property type="entry name" value="DeoR_HTH"/>
</dbReference>
<dbReference type="InterPro" id="IPR018356">
    <property type="entry name" value="Tscrpt_reg_HTH_DeoR_CS"/>
</dbReference>
<dbReference type="SUPFAM" id="SSF100950">
    <property type="entry name" value="NagB/RpiA/CoA transferase-like"/>
    <property type="match status" value="1"/>
</dbReference>
<dbReference type="AlphaFoldDB" id="A0A916Q7P9"/>
<dbReference type="PROSITE" id="PS51000">
    <property type="entry name" value="HTH_DEOR_2"/>
    <property type="match status" value="1"/>
</dbReference>
<evidence type="ECO:0000313" key="6">
    <source>
        <dbReference type="Proteomes" id="UP000613208"/>
    </source>
</evidence>
<evidence type="ECO:0000313" key="5">
    <source>
        <dbReference type="EMBL" id="GFO85727.1"/>
    </source>
</evidence>
<dbReference type="PANTHER" id="PTHR30363">
    <property type="entry name" value="HTH-TYPE TRANSCRIPTIONAL REGULATOR SRLR-RELATED"/>
    <property type="match status" value="1"/>
</dbReference>
<evidence type="ECO:0000259" key="4">
    <source>
        <dbReference type="PROSITE" id="PS51000"/>
    </source>
</evidence>
<keyword evidence="3" id="KW-0804">Transcription</keyword>
<feature type="domain" description="HTH deoR-type" evidence="4">
    <location>
        <begin position="6"/>
        <end position="61"/>
    </location>
</feature>
<sequence>MGKLIAAERQKEILKLLHDNGSVKIGQLAEQFQVSRETIRRDLSYLNEIGAAQRSHGGATSMYEFGTVPIETRINKDADIKIKLCEKALDFIPPTGVIYLDAGSTIVHMAKLLSQRSGCTIVTCSLSAANVLINSDNTTIITGGQLNSGNMSAEGFQATNFINNLKVAVSFLGTNGFEQHKGPAVSAFADAQTKQAIIPNSKLNVVISDSSKASTSALIQYASWRDIDYFITDSDLPKPIYDSISEMTNVILVDV</sequence>
<dbReference type="InterPro" id="IPR036390">
    <property type="entry name" value="WH_DNA-bd_sf"/>
</dbReference>
<keyword evidence="1" id="KW-0805">Transcription regulation</keyword>
<dbReference type="Gene3D" id="3.40.50.1360">
    <property type="match status" value="1"/>
</dbReference>
<keyword evidence="2" id="KW-0238">DNA-binding</keyword>
<dbReference type="InterPro" id="IPR014036">
    <property type="entry name" value="DeoR-like_C"/>
</dbReference>
<protein>
    <submittedName>
        <fullName evidence="5">DeoR family transcriptional regulator</fullName>
    </submittedName>
</protein>
<dbReference type="Gene3D" id="1.10.10.10">
    <property type="entry name" value="Winged helix-like DNA-binding domain superfamily/Winged helix DNA-binding domain"/>
    <property type="match status" value="1"/>
</dbReference>
<dbReference type="GO" id="GO:0003700">
    <property type="term" value="F:DNA-binding transcription factor activity"/>
    <property type="evidence" value="ECO:0007669"/>
    <property type="project" value="InterPro"/>
</dbReference>
<proteinExistence type="predicted"/>
<dbReference type="InterPro" id="IPR036388">
    <property type="entry name" value="WH-like_DNA-bd_sf"/>
</dbReference>
<dbReference type="PROSITE" id="PS00894">
    <property type="entry name" value="HTH_DEOR_1"/>
    <property type="match status" value="1"/>
</dbReference>
<dbReference type="SMART" id="SM01134">
    <property type="entry name" value="DeoRC"/>
    <property type="match status" value="1"/>
</dbReference>
<evidence type="ECO:0000256" key="2">
    <source>
        <dbReference type="ARBA" id="ARBA00023125"/>
    </source>
</evidence>
<reference evidence="5" key="1">
    <citation type="submission" date="2020-06" db="EMBL/GenBank/DDBJ databases">
        <title>Characterization of fructooligosaccharide metabolism and fructooligosaccharide-degrading enzymes in human commensal butyrate producers.</title>
        <authorList>
            <person name="Tanno H."/>
            <person name="Fujii T."/>
            <person name="Hirano K."/>
            <person name="Maeno S."/>
            <person name="Tonozuka T."/>
            <person name="Sakamoto M."/>
            <person name="Ohkuma M."/>
            <person name="Tochio T."/>
            <person name="Endo A."/>
        </authorList>
    </citation>
    <scope>NUCLEOTIDE SEQUENCE</scope>
    <source>
        <strain evidence="5">JCM 17466</strain>
    </source>
</reference>
<dbReference type="GO" id="GO:0003677">
    <property type="term" value="F:DNA binding"/>
    <property type="evidence" value="ECO:0007669"/>
    <property type="project" value="UniProtKB-KW"/>
</dbReference>
<dbReference type="Pfam" id="PF00455">
    <property type="entry name" value="DeoRC"/>
    <property type="match status" value="1"/>
</dbReference>
<name>A0A916Q7P9_9FIRM</name>
<dbReference type="PANTHER" id="PTHR30363:SF44">
    <property type="entry name" value="AGA OPERON TRANSCRIPTIONAL REPRESSOR-RELATED"/>
    <property type="match status" value="1"/>
</dbReference>
<dbReference type="Proteomes" id="UP000613208">
    <property type="component" value="Unassembled WGS sequence"/>
</dbReference>
<dbReference type="PRINTS" id="PR00037">
    <property type="entry name" value="HTHLACR"/>
</dbReference>
<gene>
    <name evidence="5" type="ORF">ANBU17_20740</name>
</gene>
<dbReference type="InterPro" id="IPR050313">
    <property type="entry name" value="Carb_Metab_HTH_regulators"/>
</dbReference>
<dbReference type="SMART" id="SM00420">
    <property type="entry name" value="HTH_DEOR"/>
    <property type="match status" value="1"/>
</dbReference>